<dbReference type="InterPro" id="IPR029058">
    <property type="entry name" value="AB_hydrolase_fold"/>
</dbReference>
<dbReference type="SUPFAM" id="SSF53474">
    <property type="entry name" value="alpha/beta-Hydrolases"/>
    <property type="match status" value="1"/>
</dbReference>
<sequence length="275" mass="30442">MSILTLDEGAGSFVFRDDGAVPSRRTMRVFSFCPRSSSRDARIILAMHGLDRAAAEFRDLLAPQAERNGQIVLVPEFDSDQFPGIHAYNFGGVRLPPPDNTVLPRDQWNFGVIDRLFHYVRHAIGSSRDTFGLFGNSAGAQYVLRYLALTEAASVDLAVAANCGVYMLPNFTAEYPIGMGGIDLNASHLRRYLGRSLVILLGDADRDPDAFDLPRMDYAMAQGPHRLARGLWHFEHCTELAKNLGVRLGWRLEIAHGAGHVDPKIYDRGADILES</sequence>
<organism evidence="1 2">
    <name type="scientific">Bradyrhizobium erythrophlei</name>
    <dbReference type="NCBI Taxonomy" id="1437360"/>
    <lineage>
        <taxon>Bacteria</taxon>
        <taxon>Pseudomonadati</taxon>
        <taxon>Pseudomonadota</taxon>
        <taxon>Alphaproteobacteria</taxon>
        <taxon>Hyphomicrobiales</taxon>
        <taxon>Nitrobacteraceae</taxon>
        <taxon>Bradyrhizobium</taxon>
    </lineage>
</organism>
<name>A0A1M5GMI1_9BRAD</name>
<dbReference type="Proteomes" id="UP000190675">
    <property type="component" value="Chromosome I"/>
</dbReference>
<dbReference type="AlphaFoldDB" id="A0A1M5GMI1"/>
<evidence type="ECO:0008006" key="3">
    <source>
        <dbReference type="Google" id="ProtNLM"/>
    </source>
</evidence>
<evidence type="ECO:0000313" key="1">
    <source>
        <dbReference type="EMBL" id="SHG04702.1"/>
    </source>
</evidence>
<gene>
    <name evidence="1" type="ORF">SAMN05444169_0238</name>
</gene>
<accession>A0A1M5GMI1</accession>
<dbReference type="RefSeq" id="WP_154073005.1">
    <property type="nucleotide sequence ID" value="NZ_LT670818.1"/>
</dbReference>
<protein>
    <recommendedName>
        <fullName evidence="3">Polyhydroxybutyrate depolymerase</fullName>
    </recommendedName>
</protein>
<proteinExistence type="predicted"/>
<dbReference type="EMBL" id="LT670818">
    <property type="protein sequence ID" value="SHG04702.1"/>
    <property type="molecule type" value="Genomic_DNA"/>
</dbReference>
<reference evidence="1 2" key="1">
    <citation type="submission" date="2016-11" db="EMBL/GenBank/DDBJ databases">
        <authorList>
            <person name="Jaros S."/>
            <person name="Januszkiewicz K."/>
            <person name="Wedrychowicz H."/>
        </authorList>
    </citation>
    <scope>NUCLEOTIDE SEQUENCE [LARGE SCALE GENOMIC DNA]</scope>
    <source>
        <strain evidence="1 2">GAS242</strain>
    </source>
</reference>
<evidence type="ECO:0000313" key="2">
    <source>
        <dbReference type="Proteomes" id="UP000190675"/>
    </source>
</evidence>
<dbReference type="Gene3D" id="3.40.50.1820">
    <property type="entry name" value="alpha/beta hydrolase"/>
    <property type="match status" value="1"/>
</dbReference>
<dbReference type="OrthoDB" id="332706at2"/>